<dbReference type="Gene3D" id="2.110.10.10">
    <property type="entry name" value="Hemopexin-like domain"/>
    <property type="match status" value="1"/>
</dbReference>
<sequence>MHDVYWSYNENRKVMDFGYPRSISEDFPGVNTTIDAAFYEGDFIYFFVGPQVYKFDHSHRAVVRVETANSWLGC</sequence>
<evidence type="ECO:0000313" key="2">
    <source>
        <dbReference type="EMBL" id="MED6265934.1"/>
    </source>
</evidence>
<comment type="caution">
    <text evidence="2">The sequence shown here is derived from an EMBL/GenBank/DDBJ whole genome shotgun (WGS) entry which is preliminary data.</text>
</comment>
<dbReference type="EMBL" id="JAHUTJ010004600">
    <property type="protein sequence ID" value="MED6265934.1"/>
    <property type="molecule type" value="Genomic_DNA"/>
</dbReference>
<reference evidence="2 3" key="1">
    <citation type="submission" date="2021-06" db="EMBL/GenBank/DDBJ databases">
        <authorList>
            <person name="Palmer J.M."/>
        </authorList>
    </citation>
    <scope>NUCLEOTIDE SEQUENCE [LARGE SCALE GENOMIC DNA]</scope>
    <source>
        <strain evidence="2 3">CL_MEX2019</strain>
        <tissue evidence="2">Muscle</tissue>
    </source>
</reference>
<name>A0ABU7CVK3_9TELE</name>
<feature type="repeat" description="Hemopexin" evidence="1">
    <location>
        <begin position="1"/>
        <end position="30"/>
    </location>
</feature>
<protein>
    <submittedName>
        <fullName evidence="2">Uncharacterized protein</fullName>
    </submittedName>
</protein>
<feature type="repeat" description="Hemopexin" evidence="1">
    <location>
        <begin position="31"/>
        <end position="74"/>
    </location>
</feature>
<dbReference type="Pfam" id="PF00045">
    <property type="entry name" value="Hemopexin"/>
    <property type="match status" value="1"/>
</dbReference>
<dbReference type="SMART" id="SM00120">
    <property type="entry name" value="HX"/>
    <property type="match status" value="2"/>
</dbReference>
<dbReference type="InterPro" id="IPR018487">
    <property type="entry name" value="Hemopexin-like_repeat"/>
</dbReference>
<accession>A0ABU7CVK3</accession>
<proteinExistence type="predicted"/>
<dbReference type="PROSITE" id="PS51642">
    <property type="entry name" value="HEMOPEXIN_2"/>
    <property type="match status" value="2"/>
</dbReference>
<evidence type="ECO:0000313" key="3">
    <source>
        <dbReference type="Proteomes" id="UP001352852"/>
    </source>
</evidence>
<gene>
    <name evidence="2" type="ORF">CHARACLAT_030492</name>
</gene>
<dbReference type="Proteomes" id="UP001352852">
    <property type="component" value="Unassembled WGS sequence"/>
</dbReference>
<keyword evidence="3" id="KW-1185">Reference proteome</keyword>
<dbReference type="InterPro" id="IPR036375">
    <property type="entry name" value="Hemopexin-like_dom_sf"/>
</dbReference>
<dbReference type="SUPFAM" id="SSF50923">
    <property type="entry name" value="Hemopexin-like domain"/>
    <property type="match status" value="1"/>
</dbReference>
<organism evidence="2 3">
    <name type="scientific">Characodon lateralis</name>
    <dbReference type="NCBI Taxonomy" id="208331"/>
    <lineage>
        <taxon>Eukaryota</taxon>
        <taxon>Metazoa</taxon>
        <taxon>Chordata</taxon>
        <taxon>Craniata</taxon>
        <taxon>Vertebrata</taxon>
        <taxon>Euteleostomi</taxon>
        <taxon>Actinopterygii</taxon>
        <taxon>Neopterygii</taxon>
        <taxon>Teleostei</taxon>
        <taxon>Neoteleostei</taxon>
        <taxon>Acanthomorphata</taxon>
        <taxon>Ovalentaria</taxon>
        <taxon>Atherinomorphae</taxon>
        <taxon>Cyprinodontiformes</taxon>
        <taxon>Goodeidae</taxon>
        <taxon>Characodon</taxon>
    </lineage>
</organism>
<evidence type="ECO:0000256" key="1">
    <source>
        <dbReference type="PROSITE-ProRule" id="PRU01011"/>
    </source>
</evidence>